<accession>A0A3M7RFC0</accession>
<dbReference type="EMBL" id="REGN01003515">
    <property type="protein sequence ID" value="RNA22210.1"/>
    <property type="molecule type" value="Genomic_DNA"/>
</dbReference>
<protein>
    <submittedName>
        <fullName evidence="1">Uncharacterized protein</fullName>
    </submittedName>
</protein>
<organism evidence="1 2">
    <name type="scientific">Brachionus plicatilis</name>
    <name type="common">Marine rotifer</name>
    <name type="synonym">Brachionus muelleri</name>
    <dbReference type="NCBI Taxonomy" id="10195"/>
    <lineage>
        <taxon>Eukaryota</taxon>
        <taxon>Metazoa</taxon>
        <taxon>Spiralia</taxon>
        <taxon>Gnathifera</taxon>
        <taxon>Rotifera</taxon>
        <taxon>Eurotatoria</taxon>
        <taxon>Monogononta</taxon>
        <taxon>Pseudotrocha</taxon>
        <taxon>Ploima</taxon>
        <taxon>Brachionidae</taxon>
        <taxon>Brachionus</taxon>
    </lineage>
</organism>
<comment type="caution">
    <text evidence="1">The sequence shown here is derived from an EMBL/GenBank/DDBJ whole genome shotgun (WGS) entry which is preliminary data.</text>
</comment>
<evidence type="ECO:0000313" key="2">
    <source>
        <dbReference type="Proteomes" id="UP000276133"/>
    </source>
</evidence>
<sequence>MNGKSVEQKKNESCVELKLLQIKNKSKLRRKLRIKCVSRFSSNFQSTLIFKCIVNLNKMIMVNLLYNIEFCL</sequence>
<gene>
    <name evidence="1" type="ORF">BpHYR1_050386</name>
</gene>
<dbReference type="Proteomes" id="UP000276133">
    <property type="component" value="Unassembled WGS sequence"/>
</dbReference>
<dbReference type="AlphaFoldDB" id="A0A3M7RFC0"/>
<proteinExistence type="predicted"/>
<reference evidence="1 2" key="1">
    <citation type="journal article" date="2018" name="Sci. Rep.">
        <title>Genomic signatures of local adaptation to the degree of environmental predictability in rotifers.</title>
        <authorList>
            <person name="Franch-Gras L."/>
            <person name="Hahn C."/>
            <person name="Garcia-Roger E.M."/>
            <person name="Carmona M.J."/>
            <person name="Serra M."/>
            <person name="Gomez A."/>
        </authorList>
    </citation>
    <scope>NUCLEOTIDE SEQUENCE [LARGE SCALE GENOMIC DNA]</scope>
    <source>
        <strain evidence="1">HYR1</strain>
    </source>
</reference>
<name>A0A3M7RFC0_BRAPC</name>
<evidence type="ECO:0000313" key="1">
    <source>
        <dbReference type="EMBL" id="RNA22210.1"/>
    </source>
</evidence>
<keyword evidence="2" id="KW-1185">Reference proteome</keyword>